<keyword evidence="2" id="KW-0479">Metal-binding</keyword>
<dbReference type="AlphaFoldDB" id="A0A5E4NK05"/>
<dbReference type="Pfam" id="PF00462">
    <property type="entry name" value="Glutaredoxin"/>
    <property type="match status" value="1"/>
</dbReference>
<dbReference type="PANTHER" id="PTHR10293">
    <property type="entry name" value="GLUTAREDOXIN FAMILY MEMBER"/>
    <property type="match status" value="1"/>
</dbReference>
<dbReference type="GO" id="GO:0051537">
    <property type="term" value="F:2 iron, 2 sulfur cluster binding"/>
    <property type="evidence" value="ECO:0007669"/>
    <property type="project" value="UniProtKB-KW"/>
</dbReference>
<evidence type="ECO:0000256" key="1">
    <source>
        <dbReference type="ARBA" id="ARBA00022714"/>
    </source>
</evidence>
<dbReference type="FunFam" id="3.40.30.10:FF:000005">
    <property type="entry name" value="Glutaredoxin 5"/>
    <property type="match status" value="1"/>
</dbReference>
<keyword evidence="10" id="KW-1185">Reference proteome</keyword>
<gene>
    <name evidence="9" type="ORF">CINCED_3A010021</name>
</gene>
<evidence type="ECO:0000256" key="6">
    <source>
        <dbReference type="ARBA" id="ARBA00067456"/>
    </source>
</evidence>
<dbReference type="InterPro" id="IPR033658">
    <property type="entry name" value="GRX_PICOT-like"/>
</dbReference>
<evidence type="ECO:0000313" key="9">
    <source>
        <dbReference type="EMBL" id="VVC43539.1"/>
    </source>
</evidence>
<evidence type="ECO:0000256" key="7">
    <source>
        <dbReference type="ARBA" id="ARBA00076083"/>
    </source>
</evidence>
<evidence type="ECO:0000256" key="5">
    <source>
        <dbReference type="ARBA" id="ARBA00023284"/>
    </source>
</evidence>
<organism evidence="9 10">
    <name type="scientific">Cinara cedri</name>
    <dbReference type="NCBI Taxonomy" id="506608"/>
    <lineage>
        <taxon>Eukaryota</taxon>
        <taxon>Metazoa</taxon>
        <taxon>Ecdysozoa</taxon>
        <taxon>Arthropoda</taxon>
        <taxon>Hexapoda</taxon>
        <taxon>Insecta</taxon>
        <taxon>Pterygota</taxon>
        <taxon>Neoptera</taxon>
        <taxon>Paraneoptera</taxon>
        <taxon>Hemiptera</taxon>
        <taxon>Sternorrhyncha</taxon>
        <taxon>Aphidomorpha</taxon>
        <taxon>Aphidoidea</taxon>
        <taxon>Aphididae</taxon>
        <taxon>Lachninae</taxon>
        <taxon>Cinara</taxon>
    </lineage>
</organism>
<evidence type="ECO:0000256" key="3">
    <source>
        <dbReference type="ARBA" id="ARBA00023004"/>
    </source>
</evidence>
<dbReference type="GO" id="GO:0005759">
    <property type="term" value="C:mitochondrial matrix"/>
    <property type="evidence" value="ECO:0007669"/>
    <property type="project" value="TreeGrafter"/>
</dbReference>
<name>A0A5E4NK05_9HEMI</name>
<reference evidence="9 10" key="1">
    <citation type="submission" date="2019-08" db="EMBL/GenBank/DDBJ databases">
        <authorList>
            <person name="Alioto T."/>
            <person name="Alioto T."/>
            <person name="Gomez Garrido J."/>
        </authorList>
    </citation>
    <scope>NUCLEOTIDE SEQUENCE [LARGE SCALE GENOMIC DNA]</scope>
</reference>
<evidence type="ECO:0000259" key="8">
    <source>
        <dbReference type="Pfam" id="PF00462"/>
    </source>
</evidence>
<dbReference type="OrthoDB" id="415696at2759"/>
<dbReference type="InterPro" id="IPR002109">
    <property type="entry name" value="Glutaredoxin"/>
</dbReference>
<dbReference type="SUPFAM" id="SSF52833">
    <property type="entry name" value="Thioredoxin-like"/>
    <property type="match status" value="1"/>
</dbReference>
<keyword evidence="4" id="KW-0411">Iron-sulfur</keyword>
<dbReference type="EMBL" id="CABPRJ010002370">
    <property type="protein sequence ID" value="VVC43539.1"/>
    <property type="molecule type" value="Genomic_DNA"/>
</dbReference>
<dbReference type="CDD" id="cd03028">
    <property type="entry name" value="GRX_PICOT_like"/>
    <property type="match status" value="1"/>
</dbReference>
<dbReference type="Proteomes" id="UP000325440">
    <property type="component" value="Unassembled WGS sequence"/>
</dbReference>
<dbReference type="Gene3D" id="3.40.30.10">
    <property type="entry name" value="Glutaredoxin"/>
    <property type="match status" value="1"/>
</dbReference>
<evidence type="ECO:0000256" key="2">
    <source>
        <dbReference type="ARBA" id="ARBA00022723"/>
    </source>
</evidence>
<protein>
    <recommendedName>
        <fullName evidence="6">Glutaredoxin-related protein 5, mitochondrial</fullName>
    </recommendedName>
    <alternativeName>
        <fullName evidence="7">Monothiol glutaredoxin-5</fullName>
    </alternativeName>
</protein>
<dbReference type="PROSITE" id="PS51354">
    <property type="entry name" value="GLUTAREDOXIN_2"/>
    <property type="match status" value="1"/>
</dbReference>
<evidence type="ECO:0000313" key="10">
    <source>
        <dbReference type="Proteomes" id="UP000325440"/>
    </source>
</evidence>
<accession>A0A5E4NK05</accession>
<proteinExistence type="predicted"/>
<dbReference type="InterPro" id="IPR036249">
    <property type="entry name" value="Thioredoxin-like_sf"/>
</dbReference>
<keyword evidence="5" id="KW-0676">Redox-active center</keyword>
<dbReference type="GO" id="GO:0046872">
    <property type="term" value="F:metal ion binding"/>
    <property type="evidence" value="ECO:0007669"/>
    <property type="project" value="UniProtKB-KW"/>
</dbReference>
<dbReference type="PANTHER" id="PTHR10293:SF16">
    <property type="entry name" value="GLUTAREDOXIN-RELATED PROTEIN 5, MITOCHONDRIAL"/>
    <property type="match status" value="1"/>
</dbReference>
<keyword evidence="1" id="KW-0001">2Fe-2S</keyword>
<dbReference type="NCBIfam" id="TIGR00365">
    <property type="entry name" value="Grx4 family monothiol glutaredoxin"/>
    <property type="match status" value="1"/>
</dbReference>
<keyword evidence="3" id="KW-0408">Iron</keyword>
<dbReference type="InterPro" id="IPR004480">
    <property type="entry name" value="Monothiol_GRX-rel"/>
</dbReference>
<feature type="domain" description="Glutaredoxin" evidence="8">
    <location>
        <begin position="48"/>
        <end position="112"/>
    </location>
</feature>
<evidence type="ECO:0000256" key="4">
    <source>
        <dbReference type="ARBA" id="ARBA00023014"/>
    </source>
</evidence>
<sequence>MSLFRQITNIIKTTQVDSFKVLCSKFLSTKNDDPVQSYIDKLVKNHKVVVFMKGDPQAPRCGFSNAVVDILSIHKTKFEALDVLKDENLRNGIKEYSNWPTIPQVFVNGEFIGGCDIMLQLHRSGELDRILNNNKSDKDSQENPVV</sequence>